<evidence type="ECO:0000256" key="5">
    <source>
        <dbReference type="PIRSR" id="PIRSR000137-1"/>
    </source>
</evidence>
<comment type="similarity">
    <text evidence="2">Belongs to the GMC oxidoreductase family.</text>
</comment>
<name>J4H534_9APHY</name>
<evidence type="ECO:0000259" key="8">
    <source>
        <dbReference type="PROSITE" id="PS00624"/>
    </source>
</evidence>
<dbReference type="InterPro" id="IPR036188">
    <property type="entry name" value="FAD/NAD-bd_sf"/>
</dbReference>
<dbReference type="EMBL" id="HE797222">
    <property type="protein sequence ID" value="CCM06044.1"/>
    <property type="molecule type" value="Genomic_DNA"/>
</dbReference>
<dbReference type="Pfam" id="PF05199">
    <property type="entry name" value="GMC_oxred_C"/>
    <property type="match status" value="1"/>
</dbReference>
<dbReference type="Proteomes" id="UP000006352">
    <property type="component" value="Unassembled WGS sequence"/>
</dbReference>
<feature type="active site" description="Proton donor" evidence="5">
    <location>
        <position position="534"/>
    </location>
</feature>
<feature type="binding site" evidence="6">
    <location>
        <begin position="533"/>
        <end position="534"/>
    </location>
    <ligand>
        <name>FAD</name>
        <dbReference type="ChEBI" id="CHEBI:57692"/>
    </ligand>
</feature>
<dbReference type="Gene3D" id="3.30.560.10">
    <property type="entry name" value="Glucose Oxidase, domain 3"/>
    <property type="match status" value="1"/>
</dbReference>
<evidence type="ECO:0000313" key="10">
    <source>
        <dbReference type="Proteomes" id="UP000006352"/>
    </source>
</evidence>
<feature type="active site" description="Proton acceptor" evidence="5">
    <location>
        <position position="578"/>
    </location>
</feature>
<dbReference type="GO" id="GO:0050660">
    <property type="term" value="F:flavin adenine dinucleotide binding"/>
    <property type="evidence" value="ECO:0007669"/>
    <property type="project" value="InterPro"/>
</dbReference>
<feature type="binding site" evidence="6">
    <location>
        <position position="115"/>
    </location>
    <ligand>
        <name>FAD</name>
        <dbReference type="ChEBI" id="CHEBI:57692"/>
    </ligand>
</feature>
<protein>
    <recommendedName>
        <fullName evidence="8">Glucose-methanol-choline oxidoreductase N-terminal domain-containing protein</fullName>
    </recommendedName>
</protein>
<feature type="binding site" evidence="6">
    <location>
        <position position="264"/>
    </location>
    <ligand>
        <name>FAD</name>
        <dbReference type="ChEBI" id="CHEBI:57692"/>
    </ligand>
</feature>
<evidence type="ECO:0000313" key="9">
    <source>
        <dbReference type="EMBL" id="CCM06044.1"/>
    </source>
</evidence>
<feature type="binding site" evidence="6">
    <location>
        <begin position="579"/>
        <end position="580"/>
    </location>
    <ligand>
        <name>FAD</name>
        <dbReference type="ChEBI" id="CHEBI:57692"/>
    </ligand>
</feature>
<comment type="cofactor">
    <cofactor evidence="1 6">
        <name>FAD</name>
        <dbReference type="ChEBI" id="CHEBI:57692"/>
    </cofactor>
</comment>
<feature type="signal peptide" evidence="7">
    <location>
        <begin position="1"/>
        <end position="21"/>
    </location>
</feature>
<feature type="chain" id="PRO_5003778302" description="Glucose-methanol-choline oxidoreductase N-terminal domain-containing protein" evidence="7">
    <location>
        <begin position="22"/>
        <end position="599"/>
    </location>
</feature>
<dbReference type="PIRSF" id="PIRSF000137">
    <property type="entry name" value="Alcohol_oxidase"/>
    <property type="match status" value="1"/>
</dbReference>
<gene>
    <name evidence="9" type="ORF">FIBRA_08290</name>
</gene>
<keyword evidence="4 6" id="KW-0274">FAD</keyword>
<dbReference type="Pfam" id="PF00732">
    <property type="entry name" value="GMC_oxred_N"/>
    <property type="match status" value="1"/>
</dbReference>
<evidence type="ECO:0000256" key="3">
    <source>
        <dbReference type="ARBA" id="ARBA00022630"/>
    </source>
</evidence>
<proteinExistence type="inferred from homology"/>
<reference evidence="9 10" key="1">
    <citation type="journal article" date="2012" name="Appl. Environ. Microbiol.">
        <title>Short-read sequencing for genomic analysis of the brown rot fungus Fibroporia radiculosa.</title>
        <authorList>
            <person name="Tang J.D."/>
            <person name="Perkins A.D."/>
            <person name="Sonstegard T.S."/>
            <person name="Schroeder S.G."/>
            <person name="Burgess S.C."/>
            <person name="Diehl S.V."/>
        </authorList>
    </citation>
    <scope>NUCLEOTIDE SEQUENCE [LARGE SCALE GENOMIC DNA]</scope>
    <source>
        <strain evidence="9 10">TFFH 294</strain>
    </source>
</reference>
<keyword evidence="3" id="KW-0285">Flavoprotein</keyword>
<evidence type="ECO:0000256" key="7">
    <source>
        <dbReference type="SAM" id="SignalP"/>
    </source>
</evidence>
<evidence type="ECO:0000256" key="4">
    <source>
        <dbReference type="ARBA" id="ARBA00022827"/>
    </source>
</evidence>
<evidence type="ECO:0000256" key="1">
    <source>
        <dbReference type="ARBA" id="ARBA00001974"/>
    </source>
</evidence>
<accession>J4H534</accession>
<dbReference type="InterPro" id="IPR012132">
    <property type="entry name" value="GMC_OxRdtase"/>
</dbReference>
<sequence>MRQRALLLSVLALVGYPAVRGAVYTDPAQLPQTEYDFVIVGAGTGGNVIANRLTENASFSVLVIEAGVNNTVDEADEIPFFCSTLSPDTSLTWNYTTTPQVGLNNRVIQYPRGRVLGGCSSINYMIWNRGSVDDWNRYAEYTGDNGWSWDEIFPYMLKSEDLVPPSDHHNTAGEIIPALHGSSGPVQISLAGYPTYIDGRVINTTQELHSEFPYNEDMNSGFPIGVGWNPNSVDTFGRRSSSATSYLEPAYGRSNLDVLIQTQVTKLVSSSTSGGNPVFTTVEIAQSANSKTYTVRATKEVILSAGSIGTPQILLLSGIGDSAALKSAGVTPIVNLSDVGQHLTDHSLVANQWLVNSNNTFEKVTRNGTFEEQLLSEWGASGTGLFVIPGIIQLGWLRLPNNAAIYQTYPDPSAGPSSPQIEFLFANGYLSSIQPTPGTGYYLSIVTAVVSPASRGSVTLASNDPFDYPLIDPGLLSSPFDLAVMTQAIQDAQTFLSAPAWDGYISGPAGELANVQTEEELETYIKNNGATVWHPVSTARMEPASGEGGVVTSELLVKGTSGLRIVDASVLPYIPSMHPQACVYALAERAADLIKERWL</sequence>
<evidence type="ECO:0000256" key="6">
    <source>
        <dbReference type="PIRSR" id="PIRSR000137-2"/>
    </source>
</evidence>
<dbReference type="GO" id="GO:0016614">
    <property type="term" value="F:oxidoreductase activity, acting on CH-OH group of donors"/>
    <property type="evidence" value="ECO:0007669"/>
    <property type="project" value="InterPro"/>
</dbReference>
<dbReference type="HOGENOM" id="CLU_002865_6_3_1"/>
<dbReference type="PROSITE" id="PS00624">
    <property type="entry name" value="GMC_OXRED_2"/>
    <property type="match status" value="1"/>
</dbReference>
<keyword evidence="10" id="KW-1185">Reference proteome</keyword>
<dbReference type="PANTHER" id="PTHR11552">
    <property type="entry name" value="GLUCOSE-METHANOL-CHOLINE GMC OXIDOREDUCTASE"/>
    <property type="match status" value="1"/>
</dbReference>
<dbReference type="STRING" id="599839.J4H534"/>
<keyword evidence="7" id="KW-0732">Signal</keyword>
<dbReference type="InterPro" id="IPR007867">
    <property type="entry name" value="GMC_OxRtase_C"/>
</dbReference>
<dbReference type="AlphaFoldDB" id="J4H534"/>
<dbReference type="PANTHER" id="PTHR11552:SF147">
    <property type="entry name" value="CHOLINE DEHYDROGENASE, MITOCHONDRIAL"/>
    <property type="match status" value="1"/>
</dbReference>
<dbReference type="InterPro" id="IPR000172">
    <property type="entry name" value="GMC_OxRdtase_N"/>
</dbReference>
<dbReference type="Gene3D" id="3.50.50.60">
    <property type="entry name" value="FAD/NAD(P)-binding domain"/>
    <property type="match status" value="1"/>
</dbReference>
<dbReference type="SUPFAM" id="SSF51905">
    <property type="entry name" value="FAD/NAD(P)-binding domain"/>
    <property type="match status" value="1"/>
</dbReference>
<evidence type="ECO:0000256" key="2">
    <source>
        <dbReference type="ARBA" id="ARBA00010790"/>
    </source>
</evidence>
<organism evidence="9 10">
    <name type="scientific">Fibroporia radiculosa</name>
    <dbReference type="NCBI Taxonomy" id="599839"/>
    <lineage>
        <taxon>Eukaryota</taxon>
        <taxon>Fungi</taxon>
        <taxon>Dikarya</taxon>
        <taxon>Basidiomycota</taxon>
        <taxon>Agaricomycotina</taxon>
        <taxon>Agaricomycetes</taxon>
        <taxon>Polyporales</taxon>
        <taxon>Fibroporiaceae</taxon>
        <taxon>Fibroporia</taxon>
    </lineage>
</organism>
<dbReference type="RefSeq" id="XP_012185327.1">
    <property type="nucleotide sequence ID" value="XM_012329937.1"/>
</dbReference>
<dbReference type="InParanoid" id="J4H534"/>
<dbReference type="GeneID" id="24100955"/>
<dbReference type="OrthoDB" id="269227at2759"/>
<feature type="domain" description="Glucose-methanol-choline oxidoreductase N-terminal" evidence="8">
    <location>
        <begin position="306"/>
        <end position="320"/>
    </location>
</feature>
<dbReference type="SUPFAM" id="SSF54373">
    <property type="entry name" value="FAD-linked reductases, C-terminal domain"/>
    <property type="match status" value="1"/>
</dbReference>